<keyword evidence="5" id="KW-1185">Reference proteome</keyword>
<gene>
    <name evidence="4" type="ORF">LTR77_004116</name>
</gene>
<dbReference type="Pfam" id="PF01370">
    <property type="entry name" value="Epimerase"/>
    <property type="match status" value="1"/>
</dbReference>
<dbReference type="FunFam" id="3.40.50.720:FF:000426">
    <property type="entry name" value="Aldehyde reductase 2"/>
    <property type="match status" value="1"/>
</dbReference>
<dbReference type="Proteomes" id="UP001337655">
    <property type="component" value="Unassembled WGS sequence"/>
</dbReference>
<dbReference type="SUPFAM" id="SSF51735">
    <property type="entry name" value="NAD(P)-binding Rossmann-fold domains"/>
    <property type="match status" value="1"/>
</dbReference>
<dbReference type="InterPro" id="IPR050425">
    <property type="entry name" value="NAD(P)_dehydrat-like"/>
</dbReference>
<feature type="domain" description="NAD-dependent epimerase/dehydratase" evidence="3">
    <location>
        <begin position="10"/>
        <end position="253"/>
    </location>
</feature>
<evidence type="ECO:0000259" key="3">
    <source>
        <dbReference type="Pfam" id="PF01370"/>
    </source>
</evidence>
<dbReference type="AlphaFoldDB" id="A0AAV9PBW2"/>
<keyword evidence="1" id="KW-0560">Oxidoreductase</keyword>
<evidence type="ECO:0000256" key="2">
    <source>
        <dbReference type="ARBA" id="ARBA00023445"/>
    </source>
</evidence>
<protein>
    <recommendedName>
        <fullName evidence="3">NAD-dependent epimerase/dehydratase domain-containing protein</fullName>
    </recommendedName>
</protein>
<proteinExistence type="inferred from homology"/>
<dbReference type="GO" id="GO:0016616">
    <property type="term" value="F:oxidoreductase activity, acting on the CH-OH group of donors, NAD or NADP as acceptor"/>
    <property type="evidence" value="ECO:0007669"/>
    <property type="project" value="TreeGrafter"/>
</dbReference>
<dbReference type="InterPro" id="IPR001509">
    <property type="entry name" value="Epimerase_deHydtase"/>
</dbReference>
<organism evidence="4 5">
    <name type="scientific">Saxophila tyrrhenica</name>
    <dbReference type="NCBI Taxonomy" id="1690608"/>
    <lineage>
        <taxon>Eukaryota</taxon>
        <taxon>Fungi</taxon>
        <taxon>Dikarya</taxon>
        <taxon>Ascomycota</taxon>
        <taxon>Pezizomycotina</taxon>
        <taxon>Dothideomycetes</taxon>
        <taxon>Dothideomycetidae</taxon>
        <taxon>Mycosphaerellales</taxon>
        <taxon>Extremaceae</taxon>
        <taxon>Saxophila</taxon>
    </lineage>
</organism>
<reference evidence="4 5" key="1">
    <citation type="submission" date="2023-08" db="EMBL/GenBank/DDBJ databases">
        <title>Black Yeasts Isolated from many extreme environments.</title>
        <authorList>
            <person name="Coleine C."/>
            <person name="Stajich J.E."/>
            <person name="Selbmann L."/>
        </authorList>
    </citation>
    <scope>NUCLEOTIDE SEQUENCE [LARGE SCALE GENOMIC DNA]</scope>
    <source>
        <strain evidence="4 5">CCFEE 5935</strain>
    </source>
</reference>
<name>A0AAV9PBW2_9PEZI</name>
<evidence type="ECO:0000313" key="4">
    <source>
        <dbReference type="EMBL" id="KAK5170972.1"/>
    </source>
</evidence>
<comment type="caution">
    <text evidence="4">The sequence shown here is derived from an EMBL/GenBank/DDBJ whole genome shotgun (WGS) entry which is preliminary data.</text>
</comment>
<comment type="similarity">
    <text evidence="2">Belongs to the NAD(P)-dependent epimerase/dehydratase family. Dihydroflavonol-4-reductase subfamily.</text>
</comment>
<sequence length="332" mass="35998">MSTIEKGDLVLITGCSGYIASQTANQFLEAGYRVRGTVRSKEKVEWLYALFDAKYGKGKFEHVVVPDMMAEGAFDEAVEGVAGVCHTASVMKFSGVYDEVVPAVVKGALNALTAATKEPKMKSFVYTSSSTAALMPQPDKEIHVTKDTWNDQVVHDAQTAPNPWNVYGASKTEAERAIWKAVKETSPPFQVAAVLPNANLGPILQPGAENSSSTASWPLQLWNGDTSVTTSVPPQYFVDVRDTARLHVIAMIDPACNGERIFAFAAPFTWNDILAVLRKQNPGREFPADMEGGGRDMSVVPNGEAEALLRKHYGKGWTGLEEVVEANTATVR</sequence>
<dbReference type="InterPro" id="IPR036291">
    <property type="entry name" value="NAD(P)-bd_dom_sf"/>
</dbReference>
<dbReference type="GeneID" id="89925462"/>
<dbReference type="Gene3D" id="3.40.50.720">
    <property type="entry name" value="NAD(P)-binding Rossmann-like Domain"/>
    <property type="match status" value="1"/>
</dbReference>
<dbReference type="PANTHER" id="PTHR10366">
    <property type="entry name" value="NAD DEPENDENT EPIMERASE/DEHYDRATASE"/>
    <property type="match status" value="1"/>
</dbReference>
<accession>A0AAV9PBW2</accession>
<evidence type="ECO:0000313" key="5">
    <source>
        <dbReference type="Proteomes" id="UP001337655"/>
    </source>
</evidence>
<dbReference type="PANTHER" id="PTHR10366:SF562">
    <property type="entry name" value="ALDEHYDE REDUCTASE II (AFU_ORTHOLOGUE AFUA_1G11360)"/>
    <property type="match status" value="1"/>
</dbReference>
<dbReference type="EMBL" id="JAVRRT010000006">
    <property type="protein sequence ID" value="KAK5170972.1"/>
    <property type="molecule type" value="Genomic_DNA"/>
</dbReference>
<dbReference type="RefSeq" id="XP_064660000.1">
    <property type="nucleotide sequence ID" value="XM_064801370.1"/>
</dbReference>
<evidence type="ECO:0000256" key="1">
    <source>
        <dbReference type="ARBA" id="ARBA00023002"/>
    </source>
</evidence>